<organism evidence="1 2">
    <name type="scientific">Plantactinospora veratri</name>
    <dbReference type="NCBI Taxonomy" id="1436122"/>
    <lineage>
        <taxon>Bacteria</taxon>
        <taxon>Bacillati</taxon>
        <taxon>Actinomycetota</taxon>
        <taxon>Actinomycetes</taxon>
        <taxon>Micromonosporales</taxon>
        <taxon>Micromonosporaceae</taxon>
        <taxon>Plantactinospora</taxon>
    </lineage>
</organism>
<dbReference type="Proteomes" id="UP001339911">
    <property type="component" value="Unassembled WGS sequence"/>
</dbReference>
<dbReference type="EMBL" id="JAZGQL010000001">
    <property type="protein sequence ID" value="MEE6305505.1"/>
    <property type="molecule type" value="Genomic_DNA"/>
</dbReference>
<reference evidence="1 2" key="1">
    <citation type="submission" date="2024-01" db="EMBL/GenBank/DDBJ databases">
        <title>Genome insights into Plantactinospora veratri sp. nov.</title>
        <authorList>
            <person name="Wang L."/>
        </authorList>
    </citation>
    <scope>NUCLEOTIDE SEQUENCE [LARGE SCALE GENOMIC DNA]</scope>
    <source>
        <strain evidence="1 2">NEAU-FHS4</strain>
    </source>
</reference>
<sequence length="43" mass="4392">MEFAPAETPARRRPAGAVVRGVLHHLSVRDGGHDAGRSAAGTG</sequence>
<name>A0ABU7S6H5_9ACTN</name>
<protein>
    <submittedName>
        <fullName evidence="1">Uncharacterized protein</fullName>
    </submittedName>
</protein>
<evidence type="ECO:0000313" key="1">
    <source>
        <dbReference type="EMBL" id="MEE6305505.1"/>
    </source>
</evidence>
<evidence type="ECO:0000313" key="2">
    <source>
        <dbReference type="Proteomes" id="UP001339911"/>
    </source>
</evidence>
<comment type="caution">
    <text evidence="1">The sequence shown here is derived from an EMBL/GenBank/DDBJ whole genome shotgun (WGS) entry which is preliminary data.</text>
</comment>
<keyword evidence="2" id="KW-1185">Reference proteome</keyword>
<accession>A0ABU7S6H5</accession>
<gene>
    <name evidence="1" type="ORF">V1634_01480</name>
</gene>
<dbReference type="RefSeq" id="WP_331205886.1">
    <property type="nucleotide sequence ID" value="NZ_JAZGQL010000001.1"/>
</dbReference>
<proteinExistence type="predicted"/>